<proteinExistence type="predicted"/>
<accession>A0A0D8LAU6</accession>
<sequence>MSEMKTANDPISVLSTSGLTDCSALAVLSDWNGKIYKARTLVHIAGSNLQTTLKNGIDVDDLISELKDELVNGGKVIWVGGVNSQTNLALEMAISQDNRNNEQPILDLFNTNRVSVEIAGSKGVTVHPDGRVELMDGPGRGF</sequence>
<dbReference type="EMBL" id="JZSH01000064">
    <property type="protein sequence ID" value="KJF78226.1"/>
    <property type="molecule type" value="Genomic_DNA"/>
</dbReference>
<name>A0A0D8LAU6_MORMO</name>
<reference evidence="1 2" key="1">
    <citation type="submission" date="2015-02" db="EMBL/GenBank/DDBJ databases">
        <title>Whole genome shotgun sequencing of cultured foodborne pathogen.</title>
        <authorList>
            <person name="Timme R."/>
            <person name="Allard M.W."/>
            <person name="Strain E."/>
            <person name="Evans P.S."/>
            <person name="Brown E."/>
        </authorList>
    </citation>
    <scope>NUCLEOTIDE SEQUENCE [LARGE SCALE GENOMIC DNA]</scope>
    <source>
        <strain evidence="1 2">GCSL-TSO-24</strain>
    </source>
</reference>
<protein>
    <submittedName>
        <fullName evidence="1">Uncharacterized protein</fullName>
    </submittedName>
</protein>
<dbReference type="PATRIC" id="fig|582.24.peg.2354"/>
<organism evidence="1 2">
    <name type="scientific">Morganella morganii</name>
    <name type="common">Proteus morganii</name>
    <dbReference type="NCBI Taxonomy" id="582"/>
    <lineage>
        <taxon>Bacteria</taxon>
        <taxon>Pseudomonadati</taxon>
        <taxon>Pseudomonadota</taxon>
        <taxon>Gammaproteobacteria</taxon>
        <taxon>Enterobacterales</taxon>
        <taxon>Morganellaceae</taxon>
        <taxon>Morganella</taxon>
    </lineage>
</organism>
<dbReference type="Proteomes" id="UP000032582">
    <property type="component" value="Unassembled WGS sequence"/>
</dbReference>
<comment type="caution">
    <text evidence="1">The sequence shown here is derived from an EMBL/GenBank/DDBJ whole genome shotgun (WGS) entry which is preliminary data.</text>
</comment>
<dbReference type="AlphaFoldDB" id="A0A0D8LAU6"/>
<evidence type="ECO:0000313" key="2">
    <source>
        <dbReference type="Proteomes" id="UP000032582"/>
    </source>
</evidence>
<gene>
    <name evidence="1" type="ORF">UA45_07600</name>
</gene>
<evidence type="ECO:0000313" key="1">
    <source>
        <dbReference type="EMBL" id="KJF78226.1"/>
    </source>
</evidence>